<dbReference type="Proteomes" id="UP001597227">
    <property type="component" value="Unassembled WGS sequence"/>
</dbReference>
<protein>
    <submittedName>
        <fullName evidence="1">Alpha/beta hydrolase family protein</fullName>
        <ecNumber evidence="1">3.4.-.-</ecNumber>
    </submittedName>
</protein>
<dbReference type="InterPro" id="IPR025890">
    <property type="entry name" value="Abhydrolase_bac"/>
</dbReference>
<reference evidence="2" key="1">
    <citation type="journal article" date="2019" name="Int. J. Syst. Evol. Microbiol.">
        <title>The Global Catalogue of Microorganisms (GCM) 10K type strain sequencing project: providing services to taxonomists for standard genome sequencing and annotation.</title>
        <authorList>
            <consortium name="The Broad Institute Genomics Platform"/>
            <consortium name="The Broad Institute Genome Sequencing Center for Infectious Disease"/>
            <person name="Wu L."/>
            <person name="Ma J."/>
        </authorList>
    </citation>
    <scope>NUCLEOTIDE SEQUENCE [LARGE SCALE GENOMIC DNA]</scope>
    <source>
        <strain evidence="2">CCUG 15531</strain>
    </source>
</reference>
<dbReference type="PANTHER" id="PTHR22946">
    <property type="entry name" value="DIENELACTONE HYDROLASE DOMAIN-CONTAINING PROTEIN-RELATED"/>
    <property type="match status" value="1"/>
</dbReference>
<accession>A0ABW4MRQ7</accession>
<name>A0ABW4MRQ7_9BACI</name>
<dbReference type="InterPro" id="IPR029058">
    <property type="entry name" value="AB_hydrolase_fold"/>
</dbReference>
<dbReference type="Gene3D" id="3.40.50.1820">
    <property type="entry name" value="alpha/beta hydrolase"/>
    <property type="match status" value="1"/>
</dbReference>
<keyword evidence="2" id="KW-1185">Reference proteome</keyword>
<dbReference type="SUPFAM" id="SSF53474">
    <property type="entry name" value="alpha/beta-Hydrolases"/>
    <property type="match status" value="1"/>
</dbReference>
<evidence type="ECO:0000313" key="1">
    <source>
        <dbReference type="EMBL" id="MFD1779784.1"/>
    </source>
</evidence>
<dbReference type="InterPro" id="IPR050261">
    <property type="entry name" value="FrsA_esterase"/>
</dbReference>
<dbReference type="EMBL" id="JBHUEK010000022">
    <property type="protein sequence ID" value="MFD1779784.1"/>
    <property type="molecule type" value="Genomic_DNA"/>
</dbReference>
<dbReference type="RefSeq" id="WP_304214529.1">
    <property type="nucleotide sequence ID" value="NZ_JBHUEK010000022.1"/>
</dbReference>
<organism evidence="1 2">
    <name type="scientific">Fredinandcohnia salidurans</name>
    <dbReference type="NCBI Taxonomy" id="2595041"/>
    <lineage>
        <taxon>Bacteria</taxon>
        <taxon>Bacillati</taxon>
        <taxon>Bacillota</taxon>
        <taxon>Bacilli</taxon>
        <taxon>Bacillales</taxon>
        <taxon>Bacillaceae</taxon>
        <taxon>Fredinandcohnia</taxon>
    </lineage>
</organism>
<dbReference type="Pfam" id="PF12715">
    <property type="entry name" value="Abhydrolase_7"/>
    <property type="match status" value="1"/>
</dbReference>
<comment type="caution">
    <text evidence="1">The sequence shown here is derived from an EMBL/GenBank/DDBJ whole genome shotgun (WGS) entry which is preliminary data.</text>
</comment>
<dbReference type="PANTHER" id="PTHR22946:SF8">
    <property type="entry name" value="ACETYL XYLAN ESTERASE DOMAIN-CONTAINING PROTEIN"/>
    <property type="match status" value="1"/>
</dbReference>
<proteinExistence type="predicted"/>
<evidence type="ECO:0000313" key="2">
    <source>
        <dbReference type="Proteomes" id="UP001597227"/>
    </source>
</evidence>
<keyword evidence="1" id="KW-0378">Hydrolase</keyword>
<dbReference type="GO" id="GO:0016787">
    <property type="term" value="F:hydrolase activity"/>
    <property type="evidence" value="ECO:0007669"/>
    <property type="project" value="UniProtKB-KW"/>
</dbReference>
<sequence length="337" mass="38205">MWVIHRFLDELYQDTVKSDRKTYDEKWQTALKAKFQERIGTFNNDEPLQPTLVEQKEYEQYTRYTAEITTLPNVRMQMYVLVPKKNNGKKAPAILALHGHGYGNKDIVGLDPSGNDREGDPGLHKDFAVELVKRGFIVVAPELIGFGERTYSHDDRDNPSDNSCYSLASQLLLYGKTLAGLRVFECQKVLDFMEGFEEIDSNRIGCMGISGGGLVAAYTSILDQRITATVISGYTNTFKGSIIQRRHCLDNYVPGILQDAEMPELISLIVPRPLFIEAGKQDHLFPINETEKAIKEIKRIYSELNSEQLVESHLFDGGHEICGEKSFEWLCSTLDVR</sequence>
<gene>
    <name evidence="1" type="ORF">ACFSFW_14050</name>
</gene>
<dbReference type="EC" id="3.4.-.-" evidence="1"/>